<proteinExistence type="predicted"/>
<accession>A0A6N2L7E4</accession>
<reference evidence="1" key="1">
    <citation type="submission" date="2019-03" db="EMBL/GenBank/DDBJ databases">
        <authorList>
            <person name="Mank J."/>
            <person name="Almeida P."/>
        </authorList>
    </citation>
    <scope>NUCLEOTIDE SEQUENCE</scope>
    <source>
        <strain evidence="1">78183</strain>
    </source>
</reference>
<dbReference type="GO" id="GO:0006629">
    <property type="term" value="P:lipid metabolic process"/>
    <property type="evidence" value="ECO:0007669"/>
    <property type="project" value="InterPro"/>
</dbReference>
<dbReference type="PANTHER" id="PTHR13593:SF134">
    <property type="entry name" value="F14J22.5 PROTEIN"/>
    <property type="match status" value="1"/>
</dbReference>
<organism evidence="1">
    <name type="scientific">Salix viminalis</name>
    <name type="common">Common osier</name>
    <name type="synonym">Basket willow</name>
    <dbReference type="NCBI Taxonomy" id="40686"/>
    <lineage>
        <taxon>Eukaryota</taxon>
        <taxon>Viridiplantae</taxon>
        <taxon>Streptophyta</taxon>
        <taxon>Embryophyta</taxon>
        <taxon>Tracheophyta</taxon>
        <taxon>Spermatophyta</taxon>
        <taxon>Magnoliopsida</taxon>
        <taxon>eudicotyledons</taxon>
        <taxon>Gunneridae</taxon>
        <taxon>Pentapetalae</taxon>
        <taxon>rosids</taxon>
        <taxon>fabids</taxon>
        <taxon>Malpighiales</taxon>
        <taxon>Salicaceae</taxon>
        <taxon>Saliceae</taxon>
        <taxon>Salix</taxon>
    </lineage>
</organism>
<name>A0A6N2L7E4_SALVM</name>
<dbReference type="InterPro" id="IPR017946">
    <property type="entry name" value="PLC-like_Pdiesterase_TIM-brl"/>
</dbReference>
<dbReference type="PANTHER" id="PTHR13593">
    <property type="match status" value="1"/>
</dbReference>
<gene>
    <name evidence="1" type="ORF">SVIM_LOCUS177472</name>
</gene>
<dbReference type="Pfam" id="PF26178">
    <property type="entry name" value="PI-PLC_cat"/>
    <property type="match status" value="1"/>
</dbReference>
<dbReference type="SUPFAM" id="SSF51695">
    <property type="entry name" value="PLC-like phosphodiesterases"/>
    <property type="match status" value="1"/>
</dbReference>
<dbReference type="GO" id="GO:0008081">
    <property type="term" value="F:phosphoric diester hydrolase activity"/>
    <property type="evidence" value="ECO:0007669"/>
    <property type="project" value="InterPro"/>
</dbReference>
<dbReference type="AlphaFoldDB" id="A0A6N2L7E4"/>
<sequence>MTSGSPLLGGNCYNITAFASAHRMLWHHQPAINVLKEIQHFSKPTHQKPSPFSYRTRGLTKVFDVAGLMKYWFPVSRMPKNDGKWPTVDDMVLKNQRLVVFTSKSAKEASEGISYGDGGMIAGSCPNNEESPALNATLRSLVLVNYFPDRCYPSLQA</sequence>
<protein>
    <submittedName>
        <fullName evidence="1">Uncharacterized protein</fullName>
    </submittedName>
</protein>
<dbReference type="EMBL" id="CAADRP010001112">
    <property type="protein sequence ID" value="VFU35642.1"/>
    <property type="molecule type" value="Genomic_DNA"/>
</dbReference>
<dbReference type="InterPro" id="IPR051057">
    <property type="entry name" value="PI-PLC_domain"/>
</dbReference>
<evidence type="ECO:0000313" key="1">
    <source>
        <dbReference type="EMBL" id="VFU35642.1"/>
    </source>
</evidence>